<sequence length="143" mass="15436">MTNIRETALRMAINHSARSADIVDIIATAEAFEKYLAGGYPTTAPAEDSASDKTKATLPLLDFMHPGGFIGRESQERLSNESRALIRRALTEALQLGQSRIQPEHVLLALTKNDGLAGAALIELGGTEKAVRKAVIRRIAADR</sequence>
<dbReference type="Pfam" id="PF02861">
    <property type="entry name" value="Clp_N"/>
    <property type="match status" value="1"/>
</dbReference>
<accession>A0A1Y5P5D9</accession>
<dbReference type="PROSITE" id="PS51903">
    <property type="entry name" value="CLP_R"/>
    <property type="match status" value="1"/>
</dbReference>
<feature type="domain" description="Clp R" evidence="2">
    <location>
        <begin position="1"/>
        <end position="142"/>
    </location>
</feature>
<evidence type="ECO:0000259" key="2">
    <source>
        <dbReference type="PROSITE" id="PS51903"/>
    </source>
</evidence>
<dbReference type="EMBL" id="FLQS01000010">
    <property type="protein sequence ID" value="SBS73895.1"/>
    <property type="molecule type" value="Genomic_DNA"/>
</dbReference>
<dbReference type="InterPro" id="IPR004176">
    <property type="entry name" value="Clp_R_N"/>
</dbReference>
<dbReference type="InterPro" id="IPR036628">
    <property type="entry name" value="Clp_N_dom_sf"/>
</dbReference>
<evidence type="ECO:0000313" key="3">
    <source>
        <dbReference type="EMBL" id="SBS73895.1"/>
    </source>
</evidence>
<dbReference type="Gene3D" id="1.10.1780.10">
    <property type="entry name" value="Clp, N-terminal domain"/>
    <property type="match status" value="1"/>
</dbReference>
<name>A0A1Y5P5D9_9MYCO</name>
<dbReference type="SUPFAM" id="SSF81923">
    <property type="entry name" value="Double Clp-N motif"/>
    <property type="match status" value="1"/>
</dbReference>
<evidence type="ECO:0000256" key="1">
    <source>
        <dbReference type="PROSITE-ProRule" id="PRU01251"/>
    </source>
</evidence>
<dbReference type="AlphaFoldDB" id="A0A1Y5P5D9"/>
<keyword evidence="1" id="KW-0677">Repeat</keyword>
<gene>
    <name evidence="3" type="ORF">MHPYR_180110</name>
</gene>
<reference evidence="3" key="1">
    <citation type="submission" date="2016-03" db="EMBL/GenBank/DDBJ databases">
        <authorList>
            <person name="Ploux O."/>
        </authorList>
    </citation>
    <scope>NUCLEOTIDE SEQUENCE</scope>
    <source>
        <strain evidence="3">UC10</strain>
    </source>
</reference>
<organism evidence="3">
    <name type="scientific">uncultured Mycobacterium sp</name>
    <dbReference type="NCBI Taxonomy" id="171292"/>
    <lineage>
        <taxon>Bacteria</taxon>
        <taxon>Bacillati</taxon>
        <taxon>Actinomycetota</taxon>
        <taxon>Actinomycetes</taxon>
        <taxon>Mycobacteriales</taxon>
        <taxon>Mycobacteriaceae</taxon>
        <taxon>Mycobacterium</taxon>
        <taxon>environmental samples</taxon>
    </lineage>
</organism>
<protein>
    <recommendedName>
        <fullName evidence="2">Clp R domain-containing protein</fullName>
    </recommendedName>
</protein>
<proteinExistence type="predicted"/>